<evidence type="ECO:0000259" key="4">
    <source>
        <dbReference type="Pfam" id="PF01464"/>
    </source>
</evidence>
<evidence type="ECO:0000313" key="5">
    <source>
        <dbReference type="EMBL" id="MFD2207100.1"/>
    </source>
</evidence>
<feature type="domain" description="Transglycosylase SLT" evidence="4">
    <location>
        <begin position="512"/>
        <end position="618"/>
    </location>
</feature>
<dbReference type="InterPro" id="IPR023346">
    <property type="entry name" value="Lysozyme-like_dom_sf"/>
</dbReference>
<keyword evidence="6" id="KW-1185">Reference proteome</keyword>
<dbReference type="Proteomes" id="UP001597294">
    <property type="component" value="Unassembled WGS sequence"/>
</dbReference>
<reference evidence="6" key="1">
    <citation type="journal article" date="2019" name="Int. J. Syst. Evol. Microbiol.">
        <title>The Global Catalogue of Microorganisms (GCM) 10K type strain sequencing project: providing services to taxonomists for standard genome sequencing and annotation.</title>
        <authorList>
            <consortium name="The Broad Institute Genomics Platform"/>
            <consortium name="The Broad Institute Genome Sequencing Center for Infectious Disease"/>
            <person name="Wu L."/>
            <person name="Ma J."/>
        </authorList>
    </citation>
    <scope>NUCLEOTIDE SEQUENCE [LARGE SCALE GENOMIC DNA]</scope>
    <source>
        <strain evidence="6">CGMCC 4.7192</strain>
    </source>
</reference>
<dbReference type="PANTHER" id="PTHR37423">
    <property type="entry name" value="SOLUBLE LYTIC MUREIN TRANSGLYCOSYLASE-RELATED"/>
    <property type="match status" value="1"/>
</dbReference>
<dbReference type="PANTHER" id="PTHR37423:SF2">
    <property type="entry name" value="MEMBRANE-BOUND LYTIC MUREIN TRANSGLYCOSYLASE C"/>
    <property type="match status" value="1"/>
</dbReference>
<dbReference type="Gene3D" id="1.25.20.10">
    <property type="entry name" value="Bacterial muramidases"/>
    <property type="match status" value="1"/>
</dbReference>
<proteinExistence type="inferred from homology"/>
<dbReference type="CDD" id="cd13401">
    <property type="entry name" value="Slt70-like"/>
    <property type="match status" value="1"/>
</dbReference>
<dbReference type="SUPFAM" id="SSF53955">
    <property type="entry name" value="Lysozyme-like"/>
    <property type="match status" value="1"/>
</dbReference>
<evidence type="ECO:0000256" key="3">
    <source>
        <dbReference type="ARBA" id="ARBA00022729"/>
    </source>
</evidence>
<keyword evidence="3" id="KW-0732">Signal</keyword>
<dbReference type="Pfam" id="PF01464">
    <property type="entry name" value="SLT"/>
    <property type="match status" value="1"/>
</dbReference>
<dbReference type="Gene3D" id="1.10.530.10">
    <property type="match status" value="1"/>
</dbReference>
<dbReference type="EMBL" id="JBHUII010000010">
    <property type="protein sequence ID" value="MFD2207100.1"/>
    <property type="molecule type" value="Genomic_DNA"/>
</dbReference>
<evidence type="ECO:0000256" key="2">
    <source>
        <dbReference type="ARBA" id="ARBA00009387"/>
    </source>
</evidence>
<comment type="similarity">
    <text evidence="2">Belongs to the virb1 family.</text>
</comment>
<evidence type="ECO:0000256" key="1">
    <source>
        <dbReference type="ARBA" id="ARBA00007734"/>
    </source>
</evidence>
<gene>
    <name evidence="5" type="ORF">ACFSKO_15840</name>
</gene>
<dbReference type="InterPro" id="IPR008939">
    <property type="entry name" value="Lytic_TGlycosylase_superhlx_U"/>
</dbReference>
<dbReference type="RefSeq" id="WP_380253397.1">
    <property type="nucleotide sequence ID" value="NZ_JBHUII010000010.1"/>
</dbReference>
<accession>A0ABW5BQ99</accession>
<evidence type="ECO:0000313" key="6">
    <source>
        <dbReference type="Proteomes" id="UP001597294"/>
    </source>
</evidence>
<comment type="caution">
    <text evidence="5">The sequence shown here is derived from an EMBL/GenBank/DDBJ whole genome shotgun (WGS) entry which is preliminary data.</text>
</comment>
<protein>
    <submittedName>
        <fullName evidence="5">Lytic transglycosylase domain-containing protein</fullName>
    </submittedName>
</protein>
<comment type="similarity">
    <text evidence="1">Belongs to the transglycosylase Slt family.</text>
</comment>
<sequence length="680" mass="76934">MKNKSLLIVGIFSLFFNGILSLENFNNAGTAHAAVPNASQDLTKDGALFKSVSQHVRQKQYTRAFSQAEQISNPLLLEVALWLALSNDVGVGNYDSLHNFLAEPYNWPRQSILRRSAETQLPANLSNNEIIDWFNTDTPKSLEGLIRYISALENIGKITNLDAERKIKTFWKTAYLGKTDENKFLNRFDKIIQQDDHVKRLDLLIWNKHYIAADRQLKRVPKGYQRLGKARIALLKNKGNVDSLLKSVPANLKNDPGLIYARAKWRLRANRNDETIALLDPPIANAPQPDKWWPLRHWAARKLLIKKNYKKAYRIASAHGMKSGVGFAEGEWLTGWIALRKLGMPRRAYTHFHQLYDGVKSPISKARAAYWAGRAAKDIGHDDWAKRWFTIAASHTTTFYGQQAGYELGSHPNIPKNPELTITPEQKIAFSDKKIVKTIQLLHKLGEDKLVTTFLTRLRLDAKSKEDHILAANLANKVGHPNIALRTAKSARQKGILLPGLLYPDLAITIPESSNTEPALILALIRQESEFNQKAISHAGARGLMQLMPATAKSVAKKEKVTYKKQNLTADPSYNIKLGSAYLSELVRTFDGSYIMALAGYNAGPHRVKTWVKDYGDPRDPNIDIIDWMEQIPFNETRNYVQRILESHIIYRDRLNENSTITSDMSNLPYSLWGHPHSGS</sequence>
<organism evidence="5 6">
    <name type="scientific">Kiloniella antarctica</name>
    <dbReference type="NCBI Taxonomy" id="1550907"/>
    <lineage>
        <taxon>Bacteria</taxon>
        <taxon>Pseudomonadati</taxon>
        <taxon>Pseudomonadota</taxon>
        <taxon>Alphaproteobacteria</taxon>
        <taxon>Rhodospirillales</taxon>
        <taxon>Kiloniellaceae</taxon>
        <taxon>Kiloniella</taxon>
    </lineage>
</organism>
<dbReference type="SUPFAM" id="SSF48435">
    <property type="entry name" value="Bacterial muramidases"/>
    <property type="match status" value="1"/>
</dbReference>
<name>A0ABW5BQ99_9PROT</name>
<dbReference type="InterPro" id="IPR008258">
    <property type="entry name" value="Transglycosylase_SLT_dom_1"/>
</dbReference>